<accession>A0AAW0SXM8</accession>
<keyword evidence="1" id="KW-0472">Membrane</keyword>
<name>A0AAW0SXM8_SCYPA</name>
<evidence type="ECO:0008006" key="4">
    <source>
        <dbReference type="Google" id="ProtNLM"/>
    </source>
</evidence>
<evidence type="ECO:0000313" key="2">
    <source>
        <dbReference type="EMBL" id="KAK8379485.1"/>
    </source>
</evidence>
<evidence type="ECO:0000313" key="3">
    <source>
        <dbReference type="Proteomes" id="UP001487740"/>
    </source>
</evidence>
<feature type="transmembrane region" description="Helical" evidence="1">
    <location>
        <begin position="173"/>
        <end position="196"/>
    </location>
</feature>
<comment type="caution">
    <text evidence="2">The sequence shown here is derived from an EMBL/GenBank/DDBJ whole genome shotgun (WGS) entry which is preliminary data.</text>
</comment>
<dbReference type="Proteomes" id="UP001487740">
    <property type="component" value="Unassembled WGS sequence"/>
</dbReference>
<keyword evidence="1" id="KW-1133">Transmembrane helix</keyword>
<dbReference type="EMBL" id="JARAKH010000043">
    <property type="protein sequence ID" value="KAK8379485.1"/>
    <property type="molecule type" value="Genomic_DNA"/>
</dbReference>
<gene>
    <name evidence="2" type="ORF">O3P69_019415</name>
</gene>
<evidence type="ECO:0000256" key="1">
    <source>
        <dbReference type="SAM" id="Phobius"/>
    </source>
</evidence>
<protein>
    <recommendedName>
        <fullName evidence="4">SEFIR domain-containing protein</fullName>
    </recommendedName>
</protein>
<organism evidence="2 3">
    <name type="scientific">Scylla paramamosain</name>
    <name type="common">Mud crab</name>
    <dbReference type="NCBI Taxonomy" id="85552"/>
    <lineage>
        <taxon>Eukaryota</taxon>
        <taxon>Metazoa</taxon>
        <taxon>Ecdysozoa</taxon>
        <taxon>Arthropoda</taxon>
        <taxon>Crustacea</taxon>
        <taxon>Multicrustacea</taxon>
        <taxon>Malacostraca</taxon>
        <taxon>Eumalacostraca</taxon>
        <taxon>Eucarida</taxon>
        <taxon>Decapoda</taxon>
        <taxon>Pleocyemata</taxon>
        <taxon>Brachyura</taxon>
        <taxon>Eubrachyura</taxon>
        <taxon>Portunoidea</taxon>
        <taxon>Portunidae</taxon>
        <taxon>Portuninae</taxon>
        <taxon>Scylla</taxon>
    </lineage>
</organism>
<dbReference type="AlphaFoldDB" id="A0AAW0SXM8"/>
<reference evidence="2 3" key="1">
    <citation type="submission" date="2023-03" db="EMBL/GenBank/DDBJ databases">
        <title>High-quality genome of Scylla paramamosain provides insights in environmental adaptation.</title>
        <authorList>
            <person name="Zhang L."/>
        </authorList>
    </citation>
    <scope>NUCLEOTIDE SEQUENCE [LARGE SCALE GENOMIC DNA]</scope>
    <source>
        <strain evidence="2">LZ_2023a</strain>
        <tissue evidence="2">Muscle</tissue>
    </source>
</reference>
<keyword evidence="1" id="KW-0812">Transmembrane</keyword>
<proteinExistence type="predicted"/>
<sequence>MTEGPTHYSNIDTGCYYVELKPHLYPLPERTIPICVTPLINVTDMEAWDPYFSLEPNPERQSLTVRWTVGEQYNFSSYDLTLHHHPSLRINCTGTTIYPNMSIIPQNRLRVTESLYTFYNLSRGWYCARVTPVDDRCPLDGCPVVSSPANLLIDPTDWECENKECGNKSGLGLTLLVVGCVVGAVVTGVTVAWAILHTWPSITQVFTSATQYSPVPIRSSLHKSGGLRKQVVLLVWTAQGPHGAKFAPIIAAFKTLLRTYGHCEVYDYLELSSLPERQQLHLLASPTTWLDSLLAQHSIKIIIVATEGAWQRQVEWKQQDSSMHKGSVSLLSTPHNTLDQLLFPYLLRRLHDQPDLAGDYSRLFHIRFSEVSHSAVELSNVVSWKRYKIPEHIRSLTVSLHGSTAASAFEEPSEDQLSDLQAALSAHPQHCSHVSHVTNGTTLPWPSAVACNGVTLTNGTART</sequence>
<keyword evidence="3" id="KW-1185">Reference proteome</keyword>
<dbReference type="Gene3D" id="3.40.50.11530">
    <property type="match status" value="1"/>
</dbReference>